<evidence type="ECO:0000259" key="11">
    <source>
        <dbReference type="Pfam" id="PF24181"/>
    </source>
</evidence>
<dbReference type="InterPro" id="IPR052587">
    <property type="entry name" value="TELO2-interacting_protein_1"/>
</dbReference>
<feature type="coiled-coil region" evidence="8">
    <location>
        <begin position="67"/>
        <end position="94"/>
    </location>
</feature>
<feature type="region of interest" description="Disordered" evidence="9">
    <location>
        <begin position="852"/>
        <end position="880"/>
    </location>
</feature>
<comment type="subcellular location">
    <subcellularLocation>
        <location evidence="1">Cytoplasm</location>
    </subcellularLocation>
</comment>
<reference evidence="12" key="2">
    <citation type="submission" date="2025-08" db="UniProtKB">
        <authorList>
            <consortium name="Ensembl"/>
        </authorList>
    </citation>
    <scope>IDENTIFICATION</scope>
</reference>
<protein>
    <recommendedName>
        <fullName evidence="7">TELO2-interacting protein 1 homolog</fullName>
    </recommendedName>
</protein>
<dbReference type="PANTHER" id="PTHR18460">
    <property type="entry name" value="TEL2 INTERACTING PROTEIN 1 TTI1 FAMILY MEMBER"/>
    <property type="match status" value="1"/>
</dbReference>
<evidence type="ECO:0000313" key="12">
    <source>
        <dbReference type="Ensembl" id="ENSSFOP00015022966.2"/>
    </source>
</evidence>
<accession>A0A8C9RVN6</accession>
<dbReference type="Ensembl" id="ENSSFOT00015023217.2">
    <property type="protein sequence ID" value="ENSSFOP00015022966.2"/>
    <property type="gene ID" value="ENSSFOG00015014779.2"/>
</dbReference>
<keyword evidence="3" id="KW-0597">Phosphoprotein</keyword>
<dbReference type="GO" id="GO:0005737">
    <property type="term" value="C:cytoplasm"/>
    <property type="evidence" value="ECO:0007669"/>
    <property type="project" value="UniProtKB-SubCell"/>
</dbReference>
<keyword evidence="8" id="KW-0175">Coiled coil</keyword>
<evidence type="ECO:0000256" key="1">
    <source>
        <dbReference type="ARBA" id="ARBA00004496"/>
    </source>
</evidence>
<evidence type="ECO:0000259" key="10">
    <source>
        <dbReference type="Pfam" id="PF24173"/>
    </source>
</evidence>
<dbReference type="Proteomes" id="UP000694397">
    <property type="component" value="Chromosome 19"/>
</dbReference>
<dbReference type="OrthoDB" id="49511at2759"/>
<evidence type="ECO:0000313" key="13">
    <source>
        <dbReference type="Proteomes" id="UP000694397"/>
    </source>
</evidence>
<dbReference type="InterPro" id="IPR016024">
    <property type="entry name" value="ARM-type_fold"/>
</dbReference>
<dbReference type="PIRSF" id="PIRSF005250">
    <property type="entry name" value="UCP005250"/>
    <property type="match status" value="1"/>
</dbReference>
<dbReference type="InterPro" id="IPR057566">
    <property type="entry name" value="TPR_TTI1_N"/>
</dbReference>
<dbReference type="InterPro" id="IPR011989">
    <property type="entry name" value="ARM-like"/>
</dbReference>
<sequence length="1113" mass="124088">MTYDVGGNERRAIDSMPQTCSKEVCYACVRQKRLTSAGNLHFRRMSQIDNAKVAFAFLRPACVLLTREQSIQNVQQLNAQLREVSDLALQQLQEYVLFPLRFVLKTPGSKRENLIQAVVEGIEYVLSNTCVHSWDLLQELFSELCLCLSSPGKPGKPASVSEDLKAAVIQSLDALLHAAYGDIALQLYKPVMLPGLGAAISLLLALAEEEKSRKVQAAALKCLLILLLQCDCKEPHLWVGQEESCALATAFACFLPGITQVLTRVITGDMKQGHAVTVKAIKVWYRTVGLVMADEQLSNADSSEASAADLGKVGELLVKRTQTWVKETSEKVAILLKRITSCVSVHQHWKVRLEMVNLSENLLSTCQKSLKQCISNLLEVLVGKLNDENSAVRDKCSAALEAIALRNQTGDNHTFNDILSENLHSLATSLPRLMRISDDQHKLFILNVFLGYLKVLGPKVAMVLNSAAHLQRISKALMQVLELDITDVRIVEERSSSSLEHTGLGPHELYTQKKHFVYFTDANIFSSLQQICRFLGYYGNLYLLVDHFMDLYRESSVYRKQCALVLNEIISGAAGVGLVAKHKYGPVSKDDLKAAVMSIIEEYTSLNNWHLPTNSVESDRDEDSHFSHLRILSITNSVQENHNQLLPAKKSSTVHQMNSNIWQICIQLEGIGCFAVALGVDFRLLLMTTLYPVLEKAGDETLLISHSALCSLWDICRACGYSSLKELINMNSDYLLNDISLNLQRLSLHPHAPRVLAVMFYHSDASLLPLVGDVVQDVLTALDLSYDERAPVFCAVLHSLVKALVRWFPAKLGEKKYSAPAGARCEDPLDVRQFLLDYHKLRCQAEGLLEDEGDTGDIEKPSTVPDSDEDLEDPDKKPELPSHITMAKDVLERCIHLLSDPSLRLRLKVLDVLELCVCVLQSHEDVLLPLVHRCWPALLQRLTNDDPLAVLWAIKVLCTLGETCGDFLRKRVSQEVLPRLTGSLLKQAPLSAKAGPIYAHTLAFKLQLAVLEGLGTLCLRLDLADSDLDLVSEACLPYLSCRQPARLQEACLSVFRHLIKVDPDAVWFMLNELYCPRSYEPPHSDLHAVRLAGMGRPKNEYTDNILRLLAEIH</sequence>
<evidence type="ECO:0000256" key="5">
    <source>
        <dbReference type="ARBA" id="ARBA00056900"/>
    </source>
</evidence>
<dbReference type="InterPro" id="IPR049362">
    <property type="entry name" value="TTI1_rpt"/>
</dbReference>
<feature type="domain" description="TTI1 C-terminal TPR" evidence="11">
    <location>
        <begin position="796"/>
        <end position="1067"/>
    </location>
</feature>
<evidence type="ECO:0000256" key="2">
    <source>
        <dbReference type="ARBA" id="ARBA00022490"/>
    </source>
</evidence>
<dbReference type="Gene3D" id="1.25.10.10">
    <property type="entry name" value="Leucine-rich Repeat Variant"/>
    <property type="match status" value="2"/>
</dbReference>
<feature type="domain" description="TTI1 N-terminal TPR" evidence="10">
    <location>
        <begin position="55"/>
        <end position="388"/>
    </location>
</feature>
<keyword evidence="2" id="KW-0963">Cytoplasm</keyword>
<evidence type="ECO:0000256" key="7">
    <source>
        <dbReference type="ARBA" id="ARBA00071526"/>
    </source>
</evidence>
<dbReference type="FunFam" id="1.25.10.10:FF:000229">
    <property type="entry name" value="TELO2-interacting protein 1 homolog"/>
    <property type="match status" value="1"/>
</dbReference>
<proteinExistence type="inferred from homology"/>
<evidence type="ECO:0000256" key="6">
    <source>
        <dbReference type="ARBA" id="ARBA00061544"/>
    </source>
</evidence>
<dbReference type="PANTHER" id="PTHR18460:SF3">
    <property type="entry name" value="TELO2-INTERACTING PROTEIN 1 HOMOLOG"/>
    <property type="match status" value="1"/>
</dbReference>
<reference evidence="12" key="3">
    <citation type="submission" date="2025-09" db="UniProtKB">
        <authorList>
            <consortium name="Ensembl"/>
        </authorList>
    </citation>
    <scope>IDENTIFICATION</scope>
</reference>
<keyword evidence="13" id="KW-1185">Reference proteome</keyword>
<dbReference type="FunFam" id="1.25.10.10:FF:000240">
    <property type="entry name" value="TELO2-interacting protein 1 homolog"/>
    <property type="match status" value="1"/>
</dbReference>
<evidence type="ECO:0000256" key="4">
    <source>
        <dbReference type="ARBA" id="ARBA00022843"/>
    </source>
</evidence>
<dbReference type="GeneTree" id="ENSGT00390000009748"/>
<dbReference type="Pfam" id="PF24173">
    <property type="entry name" value="TPR_TTI1_N"/>
    <property type="match status" value="1"/>
</dbReference>
<keyword evidence="4" id="KW-0832">Ubl conjugation</keyword>
<dbReference type="SUPFAM" id="SSF48371">
    <property type="entry name" value="ARM repeat"/>
    <property type="match status" value="1"/>
</dbReference>
<gene>
    <name evidence="12" type="primary">TTI1</name>
    <name evidence="12" type="synonym">tti1</name>
</gene>
<organism evidence="12 13">
    <name type="scientific">Scleropages formosus</name>
    <name type="common">Asian bonytongue</name>
    <name type="synonym">Osteoglossum formosum</name>
    <dbReference type="NCBI Taxonomy" id="113540"/>
    <lineage>
        <taxon>Eukaryota</taxon>
        <taxon>Metazoa</taxon>
        <taxon>Chordata</taxon>
        <taxon>Craniata</taxon>
        <taxon>Vertebrata</taxon>
        <taxon>Euteleostomi</taxon>
        <taxon>Actinopterygii</taxon>
        <taxon>Neopterygii</taxon>
        <taxon>Teleostei</taxon>
        <taxon>Osteoglossocephala</taxon>
        <taxon>Osteoglossomorpha</taxon>
        <taxon>Osteoglossiformes</taxon>
        <taxon>Osteoglossidae</taxon>
        <taxon>Scleropages</taxon>
    </lineage>
</organism>
<evidence type="ECO:0000256" key="3">
    <source>
        <dbReference type="ARBA" id="ARBA00022553"/>
    </source>
</evidence>
<dbReference type="InterPro" id="IPR016441">
    <property type="entry name" value="Tti1"/>
</dbReference>
<comment type="similarity">
    <text evidence="6">Belongs to the tti1 family.</text>
</comment>
<dbReference type="Pfam" id="PF24176">
    <property type="entry name" value="TPR_TTI1_2nd"/>
    <property type="match status" value="1"/>
</dbReference>
<dbReference type="Pfam" id="PF24181">
    <property type="entry name" value="TPR_TTI1_C"/>
    <property type="match status" value="1"/>
</dbReference>
<dbReference type="AlphaFoldDB" id="A0A8C9RVN6"/>
<dbReference type="Pfam" id="PF21547">
    <property type="entry name" value="TTI1"/>
    <property type="match status" value="1"/>
</dbReference>
<name>A0A8C9RVN6_SCLFO</name>
<comment type="function">
    <text evidence="5">Regulator of the DNA damage response (DDR). Part of the TTT complex that is required to stabilize protein levels of the phosphatidylinositol 3-kinase-related protein kinase (PIKK) family proteins. The TTT complex is involved in the cellular resistance to DNA damage stresses, like ionizing radiation (IR), ultraviolet (UV) and mitomycin C (MMC). Together with the TTT complex and HSP90 may participate in the proper folding of newly synthesized PIKKs. Promotes assembly, stabilizes and maintains the activity of mTORC1 and mTORC2 complexes, which regulate cell growth and survival in response to nutrient and hormonal signals.</text>
</comment>
<reference evidence="12 13" key="1">
    <citation type="submission" date="2019-04" db="EMBL/GenBank/DDBJ databases">
        <authorList>
            <consortium name="Wellcome Sanger Institute Data Sharing"/>
        </authorList>
    </citation>
    <scope>NUCLEOTIDE SEQUENCE [LARGE SCALE GENOMIC DNA]</scope>
</reference>
<evidence type="ECO:0000256" key="8">
    <source>
        <dbReference type="SAM" id="Coils"/>
    </source>
</evidence>
<evidence type="ECO:0000256" key="9">
    <source>
        <dbReference type="SAM" id="MobiDB-lite"/>
    </source>
</evidence>
<dbReference type="InterPro" id="IPR057567">
    <property type="entry name" value="TPR_TTI1_C"/>
</dbReference>